<dbReference type="EMBL" id="KV878971">
    <property type="protein sequence ID" value="OJK04066.1"/>
    <property type="molecule type" value="Genomic_DNA"/>
</dbReference>
<keyword evidence="12" id="KW-1185">Reference proteome</keyword>
<evidence type="ECO:0000256" key="9">
    <source>
        <dbReference type="SAM" id="MobiDB-lite"/>
    </source>
</evidence>
<keyword evidence="4" id="KW-0547">Nucleotide-binding</keyword>
<feature type="region of interest" description="Disordered" evidence="9">
    <location>
        <begin position="120"/>
        <end position="149"/>
    </location>
</feature>
<feature type="compositionally biased region" description="Polar residues" evidence="9">
    <location>
        <begin position="126"/>
        <end position="135"/>
    </location>
</feature>
<evidence type="ECO:0000313" key="12">
    <source>
        <dbReference type="Proteomes" id="UP000184546"/>
    </source>
</evidence>
<evidence type="ECO:0000256" key="2">
    <source>
        <dbReference type="ARBA" id="ARBA00022527"/>
    </source>
</evidence>
<dbReference type="GO" id="GO:0005524">
    <property type="term" value="F:ATP binding"/>
    <property type="evidence" value="ECO:0007669"/>
    <property type="project" value="UniProtKB-KW"/>
</dbReference>
<dbReference type="RefSeq" id="XP_020060405.1">
    <property type="nucleotide sequence ID" value="XM_020195639.1"/>
</dbReference>
<dbReference type="Pfam" id="PF12330">
    <property type="entry name" value="Haspin_kinase"/>
    <property type="match status" value="1"/>
</dbReference>
<dbReference type="Gene3D" id="3.30.200.20">
    <property type="entry name" value="Phosphorylase Kinase, domain 1"/>
    <property type="match status" value="1"/>
</dbReference>
<keyword evidence="6" id="KW-0067">ATP-binding</keyword>
<protein>
    <recommendedName>
        <fullName evidence="1">non-specific serine/threonine protein kinase</fullName>
        <ecNumber evidence="1">2.7.11.1</ecNumber>
    </recommendedName>
</protein>
<evidence type="ECO:0000256" key="3">
    <source>
        <dbReference type="ARBA" id="ARBA00022679"/>
    </source>
</evidence>
<keyword evidence="3" id="KW-0808">Transferase</keyword>
<evidence type="ECO:0000256" key="1">
    <source>
        <dbReference type="ARBA" id="ARBA00012513"/>
    </source>
</evidence>
<dbReference type="SUPFAM" id="SSF56112">
    <property type="entry name" value="Protein kinase-like (PK-like)"/>
    <property type="match status" value="1"/>
</dbReference>
<dbReference type="GO" id="GO:0000278">
    <property type="term" value="P:mitotic cell cycle"/>
    <property type="evidence" value="ECO:0007669"/>
    <property type="project" value="TreeGrafter"/>
</dbReference>
<evidence type="ECO:0000256" key="8">
    <source>
        <dbReference type="ARBA" id="ARBA00048679"/>
    </source>
</evidence>
<feature type="region of interest" description="Disordered" evidence="9">
    <location>
        <begin position="185"/>
        <end position="217"/>
    </location>
</feature>
<evidence type="ECO:0000259" key="10">
    <source>
        <dbReference type="SMART" id="SM01331"/>
    </source>
</evidence>
<dbReference type="FunFam" id="1.10.510.10:FF:000961">
    <property type="entry name" value="Putative serine/threonine-protein kinase haspin homolog"/>
    <property type="match status" value="1"/>
</dbReference>
<dbReference type="OMA" id="DMCCAAD"/>
<evidence type="ECO:0000256" key="5">
    <source>
        <dbReference type="ARBA" id="ARBA00022777"/>
    </source>
</evidence>
<sequence>MFPPSSPVAANGDQQQWMPRVATRTRTVAQRKVYGKRRADAPRAVLDQRSPAKAPEWLEPSKHEKESGEDAVEDVRVKLAEVAIEEKSTLIDLTRKEKAERKKKTTLEDRYEVMQAVEEKGVKFTSGGNRSGRTSKSQDEPGNDEHTQVQLKVTDTPETDTRQIAKPRYDMMVEVRICPKIPAERTRRRNKTCEASAEPETRASRRNKDKPVARVSSGCVTDEKANEYVRPILNEALSVAAAQSVQKFDSWAGRAGNLLEVVKIAEGSYGEVYKLRLREEVCKKEMSRSKLARLKAYGDGVFKVVPLRAQSGPGSKKFTSIDEIVSEVKMLKYLDPIPGFARFREIHVVQGRFPDSFQKAWDHYKKTKDDCWNPNPSSKRAYPDSQLWAIVEMDDAGCELEKFAWTSIFQIYDIFWGVAMALARAEEYALFEHRDLHLGNVCIRSTRPGGCMDPPTNKKIMDQSYKSGFGLSSLETTIIDYSLSRAKLHLSEAAEEFEIASSDLDKKQIFDAIGRDEDEIMLRNTYRYMRAQLYHGNPLKTEKCPDITGIWAEYAPRTNLVWLLFLLQSLLKNRKPEIPSLPAPRQPLAPCSPNKGLRPTATSKKNTLKPQTPPTVTHIHADSVSDLKQTLEKRLTAVLELLDLEHGHEDMCCAADLVAYAIDSQWLDEQDFF</sequence>
<dbReference type="PANTHER" id="PTHR24419:SF18">
    <property type="entry name" value="SERINE_THREONINE-PROTEIN KINASE HASPIN"/>
    <property type="match status" value="1"/>
</dbReference>
<keyword evidence="5" id="KW-0418">Kinase</keyword>
<dbReference type="STRING" id="690307.A0A1L9X6H1"/>
<gene>
    <name evidence="11" type="ORF">ASPACDRAFT_112351</name>
</gene>
<feature type="compositionally biased region" description="Polar residues" evidence="9">
    <location>
        <begin position="600"/>
        <end position="610"/>
    </location>
</feature>
<proteinExistence type="predicted"/>
<dbReference type="OrthoDB" id="5327538at2759"/>
<keyword evidence="2" id="KW-0723">Serine/threonine-protein kinase</keyword>
<evidence type="ECO:0000256" key="6">
    <source>
        <dbReference type="ARBA" id="ARBA00022840"/>
    </source>
</evidence>
<evidence type="ECO:0000313" key="11">
    <source>
        <dbReference type="EMBL" id="OJK04066.1"/>
    </source>
</evidence>
<dbReference type="InterPro" id="IPR024604">
    <property type="entry name" value="GSG2_C"/>
</dbReference>
<feature type="region of interest" description="Disordered" evidence="9">
    <location>
        <begin position="581"/>
        <end position="617"/>
    </location>
</feature>
<dbReference type="VEuPathDB" id="FungiDB:ASPACDRAFT_112351"/>
<dbReference type="GeneID" id="30969453"/>
<dbReference type="GO" id="GO:0005634">
    <property type="term" value="C:nucleus"/>
    <property type="evidence" value="ECO:0007669"/>
    <property type="project" value="TreeGrafter"/>
</dbReference>
<comment type="catalytic activity">
    <reaction evidence="7">
        <text>L-threonyl-[protein] + ATP = O-phospho-L-threonyl-[protein] + ADP + H(+)</text>
        <dbReference type="Rhea" id="RHEA:46608"/>
        <dbReference type="Rhea" id="RHEA-COMP:11060"/>
        <dbReference type="Rhea" id="RHEA-COMP:11605"/>
        <dbReference type="ChEBI" id="CHEBI:15378"/>
        <dbReference type="ChEBI" id="CHEBI:30013"/>
        <dbReference type="ChEBI" id="CHEBI:30616"/>
        <dbReference type="ChEBI" id="CHEBI:61977"/>
        <dbReference type="ChEBI" id="CHEBI:456216"/>
        <dbReference type="EC" id="2.7.11.1"/>
    </reaction>
</comment>
<dbReference type="GO" id="GO:0035556">
    <property type="term" value="P:intracellular signal transduction"/>
    <property type="evidence" value="ECO:0007669"/>
    <property type="project" value="TreeGrafter"/>
</dbReference>
<dbReference type="GO" id="GO:0005737">
    <property type="term" value="C:cytoplasm"/>
    <property type="evidence" value="ECO:0007669"/>
    <property type="project" value="TreeGrafter"/>
</dbReference>
<feature type="region of interest" description="Disordered" evidence="9">
    <location>
        <begin position="1"/>
        <end position="72"/>
    </location>
</feature>
<dbReference type="InterPro" id="IPR011009">
    <property type="entry name" value="Kinase-like_dom_sf"/>
</dbReference>
<evidence type="ECO:0000256" key="7">
    <source>
        <dbReference type="ARBA" id="ARBA00047899"/>
    </source>
</evidence>
<organism evidence="11 12">
    <name type="scientific">Aspergillus aculeatus (strain ATCC 16872 / CBS 172.66 / WB 5094)</name>
    <dbReference type="NCBI Taxonomy" id="690307"/>
    <lineage>
        <taxon>Eukaryota</taxon>
        <taxon>Fungi</taxon>
        <taxon>Dikarya</taxon>
        <taxon>Ascomycota</taxon>
        <taxon>Pezizomycotina</taxon>
        <taxon>Eurotiomycetes</taxon>
        <taxon>Eurotiomycetidae</taxon>
        <taxon>Eurotiales</taxon>
        <taxon>Aspergillaceae</taxon>
        <taxon>Aspergillus</taxon>
        <taxon>Aspergillus subgen. Circumdati</taxon>
    </lineage>
</organism>
<dbReference type="Proteomes" id="UP000184546">
    <property type="component" value="Unassembled WGS sequence"/>
</dbReference>
<name>A0A1L9X6H1_ASPA1</name>
<feature type="domain" description="Serine/threonine-protein kinase haspin C-terminal" evidence="10">
    <location>
        <begin position="507"/>
        <end position="625"/>
    </location>
</feature>
<dbReference type="AlphaFoldDB" id="A0A1L9X6H1"/>
<dbReference type="GO" id="GO:0072354">
    <property type="term" value="F:histone H3T3 kinase activity"/>
    <property type="evidence" value="ECO:0007669"/>
    <property type="project" value="TreeGrafter"/>
</dbReference>
<comment type="catalytic activity">
    <reaction evidence="8">
        <text>L-seryl-[protein] + ATP = O-phospho-L-seryl-[protein] + ADP + H(+)</text>
        <dbReference type="Rhea" id="RHEA:17989"/>
        <dbReference type="Rhea" id="RHEA-COMP:9863"/>
        <dbReference type="Rhea" id="RHEA-COMP:11604"/>
        <dbReference type="ChEBI" id="CHEBI:15378"/>
        <dbReference type="ChEBI" id="CHEBI:29999"/>
        <dbReference type="ChEBI" id="CHEBI:30616"/>
        <dbReference type="ChEBI" id="CHEBI:83421"/>
        <dbReference type="ChEBI" id="CHEBI:456216"/>
        <dbReference type="EC" id="2.7.11.1"/>
    </reaction>
</comment>
<dbReference type="PANTHER" id="PTHR24419">
    <property type="entry name" value="INTERLEUKIN-1 RECEPTOR-ASSOCIATED KINASE"/>
    <property type="match status" value="1"/>
</dbReference>
<dbReference type="SMART" id="SM01331">
    <property type="entry name" value="DUF3635"/>
    <property type="match status" value="1"/>
</dbReference>
<accession>A0A1L9X6H1</accession>
<reference evidence="12" key="1">
    <citation type="journal article" date="2017" name="Genome Biol.">
        <title>Comparative genomics reveals high biological diversity and specific adaptations in the industrially and medically important fungal genus Aspergillus.</title>
        <authorList>
            <person name="de Vries R.P."/>
            <person name="Riley R."/>
            <person name="Wiebenga A."/>
            <person name="Aguilar-Osorio G."/>
            <person name="Amillis S."/>
            <person name="Uchima C.A."/>
            <person name="Anderluh G."/>
            <person name="Asadollahi M."/>
            <person name="Askin M."/>
            <person name="Barry K."/>
            <person name="Battaglia E."/>
            <person name="Bayram O."/>
            <person name="Benocci T."/>
            <person name="Braus-Stromeyer S.A."/>
            <person name="Caldana C."/>
            <person name="Canovas D."/>
            <person name="Cerqueira G.C."/>
            <person name="Chen F."/>
            <person name="Chen W."/>
            <person name="Choi C."/>
            <person name="Clum A."/>
            <person name="Dos Santos R.A."/>
            <person name="Damasio A.R."/>
            <person name="Diallinas G."/>
            <person name="Emri T."/>
            <person name="Fekete E."/>
            <person name="Flipphi M."/>
            <person name="Freyberg S."/>
            <person name="Gallo A."/>
            <person name="Gournas C."/>
            <person name="Habgood R."/>
            <person name="Hainaut M."/>
            <person name="Harispe M.L."/>
            <person name="Henrissat B."/>
            <person name="Hilden K.S."/>
            <person name="Hope R."/>
            <person name="Hossain A."/>
            <person name="Karabika E."/>
            <person name="Karaffa L."/>
            <person name="Karanyi Z."/>
            <person name="Krasevec N."/>
            <person name="Kuo A."/>
            <person name="Kusch H."/>
            <person name="LaButti K."/>
            <person name="Lagendijk E.L."/>
            <person name="Lapidus A."/>
            <person name="Levasseur A."/>
            <person name="Lindquist E."/>
            <person name="Lipzen A."/>
            <person name="Logrieco A.F."/>
            <person name="MacCabe A."/>
            <person name="Maekelae M.R."/>
            <person name="Malavazi I."/>
            <person name="Melin P."/>
            <person name="Meyer V."/>
            <person name="Mielnichuk N."/>
            <person name="Miskei M."/>
            <person name="Molnar A.P."/>
            <person name="Mule G."/>
            <person name="Ngan C.Y."/>
            <person name="Orejas M."/>
            <person name="Orosz E."/>
            <person name="Ouedraogo J.P."/>
            <person name="Overkamp K.M."/>
            <person name="Park H.-S."/>
            <person name="Perrone G."/>
            <person name="Piumi F."/>
            <person name="Punt P.J."/>
            <person name="Ram A.F."/>
            <person name="Ramon A."/>
            <person name="Rauscher S."/>
            <person name="Record E."/>
            <person name="Riano-Pachon D.M."/>
            <person name="Robert V."/>
            <person name="Roehrig J."/>
            <person name="Ruller R."/>
            <person name="Salamov A."/>
            <person name="Salih N.S."/>
            <person name="Samson R.A."/>
            <person name="Sandor E."/>
            <person name="Sanguinetti M."/>
            <person name="Schuetze T."/>
            <person name="Sepcic K."/>
            <person name="Shelest E."/>
            <person name="Sherlock G."/>
            <person name="Sophianopoulou V."/>
            <person name="Squina F.M."/>
            <person name="Sun H."/>
            <person name="Susca A."/>
            <person name="Todd R.B."/>
            <person name="Tsang A."/>
            <person name="Unkles S.E."/>
            <person name="van de Wiele N."/>
            <person name="van Rossen-Uffink D."/>
            <person name="Oliveira J.V."/>
            <person name="Vesth T.C."/>
            <person name="Visser J."/>
            <person name="Yu J.-H."/>
            <person name="Zhou M."/>
            <person name="Andersen M.R."/>
            <person name="Archer D.B."/>
            <person name="Baker S.E."/>
            <person name="Benoit I."/>
            <person name="Brakhage A.A."/>
            <person name="Braus G.H."/>
            <person name="Fischer R."/>
            <person name="Frisvad J.C."/>
            <person name="Goldman G.H."/>
            <person name="Houbraken J."/>
            <person name="Oakley B."/>
            <person name="Pocsi I."/>
            <person name="Scazzocchio C."/>
            <person name="Seiboth B."/>
            <person name="vanKuyk P.A."/>
            <person name="Wortman J."/>
            <person name="Dyer P.S."/>
            <person name="Grigoriev I.V."/>
        </authorList>
    </citation>
    <scope>NUCLEOTIDE SEQUENCE [LARGE SCALE GENOMIC DNA]</scope>
    <source>
        <strain evidence="12">ATCC 16872 / CBS 172.66 / WB 5094</strain>
    </source>
</reference>
<dbReference type="Gene3D" id="1.10.510.10">
    <property type="entry name" value="Transferase(Phosphotransferase) domain 1"/>
    <property type="match status" value="1"/>
</dbReference>
<dbReference type="FunFam" id="3.30.200.20:FF:000414">
    <property type="entry name" value="Putative serine/threonine-protein kinase haspin"/>
    <property type="match status" value="1"/>
</dbReference>
<dbReference type="EC" id="2.7.11.1" evidence="1"/>
<feature type="compositionally biased region" description="Basic and acidic residues" evidence="9">
    <location>
        <begin position="59"/>
        <end position="72"/>
    </location>
</feature>
<evidence type="ECO:0000256" key="4">
    <source>
        <dbReference type="ARBA" id="ARBA00022741"/>
    </source>
</evidence>
<feature type="compositionally biased region" description="Basic and acidic residues" evidence="9">
    <location>
        <begin position="136"/>
        <end position="147"/>
    </location>
</feature>